<dbReference type="Pfam" id="PF01300">
    <property type="entry name" value="Sua5_yciO_yrdC"/>
    <property type="match status" value="1"/>
</dbReference>
<feature type="binding site" evidence="14">
    <location>
        <position position="146"/>
    </location>
    <ligand>
        <name>ATP</name>
        <dbReference type="ChEBI" id="CHEBI:30616"/>
    </ligand>
</feature>
<dbReference type="EC" id="2.7.7.87" evidence="3 13"/>
<dbReference type="InterPro" id="IPR005145">
    <property type="entry name" value="Sua5_C"/>
</dbReference>
<evidence type="ECO:0000256" key="6">
    <source>
        <dbReference type="ARBA" id="ARBA00022679"/>
    </source>
</evidence>
<feature type="binding site" evidence="14">
    <location>
        <position position="228"/>
    </location>
    <ligand>
        <name>ATP</name>
        <dbReference type="ChEBI" id="CHEBI:30616"/>
    </ligand>
</feature>
<keyword evidence="9 13" id="KW-0547">Nucleotide-binding</keyword>
<keyword evidence="10 13" id="KW-0067">ATP-binding</keyword>
<evidence type="ECO:0000256" key="11">
    <source>
        <dbReference type="ARBA" id="ARBA00029774"/>
    </source>
</evidence>
<dbReference type="Gene3D" id="3.40.50.11030">
    <property type="entry name" value="Threonylcarbamoyl-AMP synthase, C-terminal domain"/>
    <property type="match status" value="1"/>
</dbReference>
<comment type="similarity">
    <text evidence="2 13">Belongs to the SUA5 family.</text>
</comment>
<dbReference type="GO" id="GO:0000049">
    <property type="term" value="F:tRNA binding"/>
    <property type="evidence" value="ECO:0007669"/>
    <property type="project" value="TreeGrafter"/>
</dbReference>
<evidence type="ECO:0000313" key="16">
    <source>
        <dbReference type="EMBL" id="TCN66797.1"/>
    </source>
</evidence>
<dbReference type="RefSeq" id="WP_131839482.1">
    <property type="nucleotide sequence ID" value="NZ_SLWB01000008.1"/>
</dbReference>
<dbReference type="EMBL" id="SLWB01000008">
    <property type="protein sequence ID" value="TCN66797.1"/>
    <property type="molecule type" value="Genomic_DNA"/>
</dbReference>
<dbReference type="GO" id="GO:0061710">
    <property type="term" value="F:L-threonylcarbamoyladenylate synthase"/>
    <property type="evidence" value="ECO:0007669"/>
    <property type="project" value="UniProtKB-EC"/>
</dbReference>
<evidence type="ECO:0000313" key="17">
    <source>
        <dbReference type="Proteomes" id="UP000294830"/>
    </source>
</evidence>
<dbReference type="PANTHER" id="PTHR17490:SF16">
    <property type="entry name" value="THREONYLCARBAMOYL-AMP SYNTHASE"/>
    <property type="match status" value="1"/>
</dbReference>
<feature type="binding site" evidence="14">
    <location>
        <position position="116"/>
    </location>
    <ligand>
        <name>L-threonine</name>
        <dbReference type="ChEBI" id="CHEBI:57926"/>
    </ligand>
</feature>
<feature type="binding site" evidence="14">
    <location>
        <position position="189"/>
    </location>
    <ligand>
        <name>ATP</name>
        <dbReference type="ChEBI" id="CHEBI:30616"/>
    </ligand>
</feature>
<dbReference type="Gene3D" id="3.90.870.10">
    <property type="entry name" value="DHBP synthase"/>
    <property type="match status" value="1"/>
</dbReference>
<feature type="binding site" evidence="14">
    <location>
        <position position="30"/>
    </location>
    <ligand>
        <name>L-threonine</name>
        <dbReference type="ChEBI" id="CHEBI:57926"/>
    </ligand>
</feature>
<dbReference type="GO" id="GO:0005737">
    <property type="term" value="C:cytoplasm"/>
    <property type="evidence" value="ECO:0007669"/>
    <property type="project" value="UniProtKB-SubCell"/>
</dbReference>
<feature type="binding site" evidence="14">
    <location>
        <position position="112"/>
    </location>
    <ligand>
        <name>ATP</name>
        <dbReference type="ChEBI" id="CHEBI:30616"/>
    </ligand>
</feature>
<evidence type="ECO:0000256" key="8">
    <source>
        <dbReference type="ARBA" id="ARBA00022695"/>
    </source>
</evidence>
<dbReference type="PANTHER" id="PTHR17490">
    <property type="entry name" value="SUA5"/>
    <property type="match status" value="1"/>
</dbReference>
<dbReference type="PROSITE" id="PS51163">
    <property type="entry name" value="YRDC"/>
    <property type="match status" value="1"/>
</dbReference>
<evidence type="ECO:0000256" key="9">
    <source>
        <dbReference type="ARBA" id="ARBA00022741"/>
    </source>
</evidence>
<proteinExistence type="inferred from homology"/>
<dbReference type="SUPFAM" id="SSF55821">
    <property type="entry name" value="YrdC/RibB"/>
    <property type="match status" value="1"/>
</dbReference>
<evidence type="ECO:0000259" key="15">
    <source>
        <dbReference type="PROSITE" id="PS51163"/>
    </source>
</evidence>
<keyword evidence="6 13" id="KW-0808">Transferase</keyword>
<dbReference type="InterPro" id="IPR006070">
    <property type="entry name" value="Sua5-like_dom"/>
</dbReference>
<dbReference type="Proteomes" id="UP000294830">
    <property type="component" value="Unassembled WGS sequence"/>
</dbReference>
<evidence type="ECO:0000256" key="12">
    <source>
        <dbReference type="ARBA" id="ARBA00048366"/>
    </source>
</evidence>
<gene>
    <name evidence="16" type="ORF">CLV25_108140</name>
</gene>
<feature type="domain" description="YrdC-like" evidence="15">
    <location>
        <begin position="8"/>
        <end position="193"/>
    </location>
</feature>
<dbReference type="NCBIfam" id="TIGR00057">
    <property type="entry name" value="L-threonylcarbamoyladenylate synthase"/>
    <property type="match status" value="1"/>
</dbReference>
<comment type="function">
    <text evidence="13">Required for the formation of a threonylcarbamoyl group on adenosine at position 37 (t(6)A37) in tRNAs that read codons beginning with adenine.</text>
</comment>
<comment type="subcellular location">
    <subcellularLocation>
        <location evidence="1 13">Cytoplasm</location>
    </subcellularLocation>
</comment>
<feature type="binding site" evidence="14">
    <location>
        <position position="175"/>
    </location>
    <ligand>
        <name>L-threonine</name>
        <dbReference type="ChEBI" id="CHEBI:57926"/>
    </ligand>
</feature>
<evidence type="ECO:0000256" key="10">
    <source>
        <dbReference type="ARBA" id="ARBA00022840"/>
    </source>
</evidence>
<organism evidence="16 17">
    <name type="scientific">Acetobacteroides hydrogenigenes</name>
    <dbReference type="NCBI Taxonomy" id="979970"/>
    <lineage>
        <taxon>Bacteria</taxon>
        <taxon>Pseudomonadati</taxon>
        <taxon>Bacteroidota</taxon>
        <taxon>Bacteroidia</taxon>
        <taxon>Bacteroidales</taxon>
        <taxon>Rikenellaceae</taxon>
        <taxon>Acetobacteroides</taxon>
    </lineage>
</organism>
<keyword evidence="17" id="KW-1185">Reference proteome</keyword>
<name>A0A4R2EFM6_9BACT</name>
<comment type="catalytic activity">
    <reaction evidence="12 13">
        <text>L-threonine + hydrogencarbonate + ATP = L-threonylcarbamoyladenylate + diphosphate + H2O</text>
        <dbReference type="Rhea" id="RHEA:36407"/>
        <dbReference type="ChEBI" id="CHEBI:15377"/>
        <dbReference type="ChEBI" id="CHEBI:17544"/>
        <dbReference type="ChEBI" id="CHEBI:30616"/>
        <dbReference type="ChEBI" id="CHEBI:33019"/>
        <dbReference type="ChEBI" id="CHEBI:57926"/>
        <dbReference type="ChEBI" id="CHEBI:73682"/>
        <dbReference type="EC" id="2.7.7.87"/>
    </reaction>
</comment>
<dbReference type="InterPro" id="IPR017945">
    <property type="entry name" value="DHBP_synth_RibB-like_a/b_dom"/>
</dbReference>
<dbReference type="Pfam" id="PF03481">
    <property type="entry name" value="Sua5_C"/>
    <property type="match status" value="1"/>
</dbReference>
<dbReference type="InterPro" id="IPR038385">
    <property type="entry name" value="Sua5/YwlC_C"/>
</dbReference>
<dbReference type="GO" id="GO:0008033">
    <property type="term" value="P:tRNA processing"/>
    <property type="evidence" value="ECO:0007669"/>
    <property type="project" value="UniProtKB-KW"/>
</dbReference>
<reference evidence="16 17" key="1">
    <citation type="submission" date="2019-03" db="EMBL/GenBank/DDBJ databases">
        <title>Genomic Encyclopedia of Archaeal and Bacterial Type Strains, Phase II (KMG-II): from individual species to whole genera.</title>
        <authorList>
            <person name="Goeker M."/>
        </authorList>
    </citation>
    <scope>NUCLEOTIDE SEQUENCE [LARGE SCALE GENOMIC DNA]</scope>
    <source>
        <strain evidence="16 17">RL-C</strain>
    </source>
</reference>
<evidence type="ECO:0000256" key="3">
    <source>
        <dbReference type="ARBA" id="ARBA00012584"/>
    </source>
</evidence>
<evidence type="ECO:0000256" key="2">
    <source>
        <dbReference type="ARBA" id="ARBA00007663"/>
    </source>
</evidence>
<dbReference type="OrthoDB" id="9814580at2"/>
<dbReference type="InterPro" id="IPR050156">
    <property type="entry name" value="TC-AMP_synthase_SUA5"/>
</dbReference>
<dbReference type="GO" id="GO:0003725">
    <property type="term" value="F:double-stranded RNA binding"/>
    <property type="evidence" value="ECO:0007669"/>
    <property type="project" value="UniProtKB-UniRule"/>
</dbReference>
<dbReference type="InterPro" id="IPR010923">
    <property type="entry name" value="T(6)A37_SUA5"/>
</dbReference>
<evidence type="ECO:0000256" key="13">
    <source>
        <dbReference type="PIRNR" id="PIRNR004930"/>
    </source>
</evidence>
<keyword evidence="7 13" id="KW-0819">tRNA processing</keyword>
<dbReference type="FunFam" id="3.90.870.10:FF:000009">
    <property type="entry name" value="Threonylcarbamoyl-AMP synthase, putative"/>
    <property type="match status" value="1"/>
</dbReference>
<sequence>MAYLGVDIESMKIAAEAIREGKLVSFPTETVYGLGADAFNPEAVARIFQEKERPSFDPLIVHISDIAQLYKLSRSVSSVVLRLAEHFWPGPLTMVLPKQPEVHDIVTSGLDTVAVRMPNHPIALQLISLSGTVIAAPSANKFGQLSPTHHRHVTKQLKGVDYVIQGGYTSVGIESSVVSVEEGRIQILRPGAVTAADIRAVLPEIEVVDFTKPVEDHLPSPGLLDSHYSPKKPLYITNSIGQFAGERFGYIAFSGDGAVEGPAVVRVLSKRGNYAEAATNLFGALHDMEESDVDFIVAEPIKEEGIGIAIMDRLKKAAFKYKTE</sequence>
<feature type="binding site" evidence="14">
    <location>
        <position position="138"/>
    </location>
    <ligand>
        <name>ATP</name>
        <dbReference type="ChEBI" id="CHEBI:30616"/>
    </ligand>
</feature>
<keyword evidence="5 13" id="KW-0963">Cytoplasm</keyword>
<protein>
    <recommendedName>
        <fullName evidence="4 13">Threonylcarbamoyl-AMP synthase</fullName>
        <shortName evidence="13">TC-AMP synthase</shortName>
        <ecNumber evidence="3 13">2.7.7.87</ecNumber>
    </recommendedName>
    <alternativeName>
        <fullName evidence="11 13">L-threonylcarbamoyladenylate synthase</fullName>
    </alternativeName>
</protein>
<feature type="binding site" evidence="14">
    <location>
        <position position="53"/>
    </location>
    <ligand>
        <name>ATP</name>
        <dbReference type="ChEBI" id="CHEBI:30616"/>
    </ligand>
</feature>
<evidence type="ECO:0000256" key="5">
    <source>
        <dbReference type="ARBA" id="ARBA00022490"/>
    </source>
</evidence>
<evidence type="ECO:0000256" key="4">
    <source>
        <dbReference type="ARBA" id="ARBA00015492"/>
    </source>
</evidence>
<evidence type="ECO:0000256" key="1">
    <source>
        <dbReference type="ARBA" id="ARBA00004496"/>
    </source>
</evidence>
<evidence type="ECO:0000256" key="7">
    <source>
        <dbReference type="ARBA" id="ARBA00022694"/>
    </source>
</evidence>
<keyword evidence="8 13" id="KW-0548">Nucleotidyltransferase</keyword>
<dbReference type="GO" id="GO:0006450">
    <property type="term" value="P:regulation of translational fidelity"/>
    <property type="evidence" value="ECO:0007669"/>
    <property type="project" value="TreeGrafter"/>
</dbReference>
<comment type="caution">
    <text evidence="16">The sequence shown here is derived from an EMBL/GenBank/DDBJ whole genome shotgun (WGS) entry which is preliminary data.</text>
</comment>
<evidence type="ECO:0000256" key="14">
    <source>
        <dbReference type="PIRSR" id="PIRSR004930-1"/>
    </source>
</evidence>
<dbReference type="GO" id="GO:0005524">
    <property type="term" value="F:ATP binding"/>
    <property type="evidence" value="ECO:0007669"/>
    <property type="project" value="UniProtKB-UniRule"/>
</dbReference>
<accession>A0A4R2EFM6</accession>
<feature type="binding site" evidence="14">
    <location>
        <position position="62"/>
    </location>
    <ligand>
        <name>L-threonine</name>
        <dbReference type="ChEBI" id="CHEBI:57926"/>
    </ligand>
</feature>
<dbReference type="PIRSF" id="PIRSF004930">
    <property type="entry name" value="Tln_factor_SUA5"/>
    <property type="match status" value="1"/>
</dbReference>
<feature type="binding site" evidence="14">
    <location>
        <position position="136"/>
    </location>
    <ligand>
        <name>L-threonine</name>
        <dbReference type="ChEBI" id="CHEBI:57926"/>
    </ligand>
</feature>
<dbReference type="AlphaFoldDB" id="A0A4R2EFM6"/>